<dbReference type="InterPro" id="IPR038765">
    <property type="entry name" value="Papain-like_cys_pep_sf"/>
</dbReference>
<evidence type="ECO:0000313" key="3">
    <source>
        <dbReference type="Proteomes" id="UP000694569"/>
    </source>
</evidence>
<dbReference type="GeneTree" id="ENSGT00940000165596"/>
<proteinExistence type="predicted"/>
<reference evidence="2" key="2">
    <citation type="submission" date="2025-09" db="UniProtKB">
        <authorList>
            <consortium name="Ensembl"/>
        </authorList>
    </citation>
    <scope>IDENTIFICATION</scope>
</reference>
<dbReference type="InterPro" id="IPR052557">
    <property type="entry name" value="CAP/Cytokinesis_protein"/>
</dbReference>
<evidence type="ECO:0000313" key="2">
    <source>
        <dbReference type="Ensembl" id="ENSLLEP00000042348.1"/>
    </source>
</evidence>
<keyword evidence="3" id="KW-1185">Reference proteome</keyword>
<dbReference type="OrthoDB" id="6129702at2759"/>
<dbReference type="Proteomes" id="UP000694569">
    <property type="component" value="Unplaced"/>
</dbReference>
<dbReference type="InterPro" id="IPR056564">
    <property type="entry name" value="Ig-like_KY"/>
</dbReference>
<reference evidence="2" key="1">
    <citation type="submission" date="2025-08" db="UniProtKB">
        <authorList>
            <consortium name="Ensembl"/>
        </authorList>
    </citation>
    <scope>IDENTIFICATION</scope>
</reference>
<dbReference type="GO" id="GO:0005737">
    <property type="term" value="C:cytoplasm"/>
    <property type="evidence" value="ECO:0007669"/>
    <property type="project" value="TreeGrafter"/>
</dbReference>
<dbReference type="PANTHER" id="PTHR46333:SF4">
    <property type="entry name" value="TRANSGLUTAMINASE-LIKE DOMAIN-CONTAINING PROTEIN"/>
    <property type="match status" value="1"/>
</dbReference>
<dbReference type="Pfam" id="PF01841">
    <property type="entry name" value="Transglut_core"/>
    <property type="match status" value="1"/>
</dbReference>
<dbReference type="PANTHER" id="PTHR46333">
    <property type="entry name" value="CYTOKINESIS PROTEIN 3"/>
    <property type="match status" value="1"/>
</dbReference>
<dbReference type="AlphaFoldDB" id="A0A8C5WJ60"/>
<dbReference type="SUPFAM" id="SSF54001">
    <property type="entry name" value="Cysteine proteinases"/>
    <property type="match status" value="1"/>
</dbReference>
<feature type="domain" description="Transglutaminase-like" evidence="1">
    <location>
        <begin position="126"/>
        <end position="195"/>
    </location>
</feature>
<protein>
    <recommendedName>
        <fullName evidence="1">Transglutaminase-like domain-containing protein</fullName>
    </recommendedName>
</protein>
<dbReference type="Ensembl" id="ENSLLET00000044041.1">
    <property type="protein sequence ID" value="ENSLLEP00000042348.1"/>
    <property type="gene ID" value="ENSLLEG00000026896.1"/>
</dbReference>
<name>A0A8C5WJ60_9ANUR</name>
<accession>A0A8C5WJ60</accession>
<evidence type="ECO:0000259" key="1">
    <source>
        <dbReference type="SMART" id="SM00460"/>
    </source>
</evidence>
<dbReference type="InterPro" id="IPR002931">
    <property type="entry name" value="Transglutaminase-like"/>
</dbReference>
<organism evidence="2 3">
    <name type="scientific">Leptobrachium leishanense</name>
    <name type="common">Leishan spiny toad</name>
    <dbReference type="NCBI Taxonomy" id="445787"/>
    <lineage>
        <taxon>Eukaryota</taxon>
        <taxon>Metazoa</taxon>
        <taxon>Chordata</taxon>
        <taxon>Craniata</taxon>
        <taxon>Vertebrata</taxon>
        <taxon>Euteleostomi</taxon>
        <taxon>Amphibia</taxon>
        <taxon>Batrachia</taxon>
        <taxon>Anura</taxon>
        <taxon>Pelobatoidea</taxon>
        <taxon>Megophryidae</taxon>
        <taxon>Leptobrachium</taxon>
    </lineage>
</organism>
<dbReference type="Gene3D" id="3.10.620.30">
    <property type="match status" value="1"/>
</dbReference>
<sequence>ISISTYPSNHIYLSIHIHPSRSISIDPYLYPSTHPYIYPSTHPYIYPSNHIYISSYLSKLQKSRVALWFFLSSDYSIEETVSMITEKADSDLEKIRAIWIWICHNIRYDVEGFLGLSPKIYHAKEVVKTGKAVCSGYAGLFKEMCRHIGIKCREVSGYSRGSEYIEGLGFHRTKSNHMWNALELDSEWYLLDACWGAGTVNLQERIFIPSYDDFYFFTDPEDFIETHWPDDPTWQLLESTVSFEMFERNVFKTSEFFNGCNHEEDLIVASGSLTVIFKTSRPLLAMYELGHKQLSGPMGKKCFMSQIEETQLSCHLLLPYLGYYRLSLFVKNISGEHYKNVANLLIRCTNPINHNELFPPELSVHCGPGVSTKLNGLIDPSHPHPLINTSSGACTITFHTSTATEVLSVLEQNIGRNHLYSLDRYCLVTHLEHKISISLHLPTSGCYKLSVFARNQEKAPEFSHVCNYVIRCLADNHMLPFPKVYSAWRQGCILLKPRAGLLASESWETFRVKIAGAHKVVVIGPKKTELQLTKNKIWEGRVYTGPPGSLLKLAVKSSQNANTMDIVMSFKSQTNFSVNDGTSG</sequence>
<dbReference type="SMART" id="SM00460">
    <property type="entry name" value="TGc"/>
    <property type="match status" value="1"/>
</dbReference>
<dbReference type="Pfam" id="PF23265">
    <property type="entry name" value="Ig-like_KY"/>
    <property type="match status" value="2"/>
</dbReference>